<dbReference type="Pfam" id="PF11196">
    <property type="entry name" value="DUF2834"/>
    <property type="match status" value="1"/>
</dbReference>
<evidence type="ECO:0000313" key="4">
    <source>
        <dbReference type="Proteomes" id="UP000094761"/>
    </source>
</evidence>
<dbReference type="AlphaFoldDB" id="A0A178JGP7"/>
<reference evidence="3 4" key="1">
    <citation type="submission" date="2016-03" db="EMBL/GenBank/DDBJ databases">
        <title>Draft genome sequence of the Vibrio tubiashii subs. europaeus.</title>
        <authorList>
            <person name="Spinard E."/>
            <person name="Dubert J."/>
            <person name="Nelson D.R."/>
            <person name="Barja J.L."/>
        </authorList>
    </citation>
    <scope>NUCLEOTIDE SEQUENCE [LARGE SCALE GENOMIC DNA]</scope>
    <source>
        <strain evidence="4">PP-638</strain>
        <strain evidence="3">PP2-638</strain>
    </source>
</reference>
<dbReference type="EMBL" id="LUAX01000001">
    <property type="protein sequence ID" value="OAN00738.1"/>
    <property type="molecule type" value="Genomic_DNA"/>
</dbReference>
<proteinExistence type="predicted"/>
<organism evidence="3 4">
    <name type="scientific">Vibrio europaeus</name>
    <dbReference type="NCBI Taxonomy" id="300876"/>
    <lineage>
        <taxon>Bacteria</taxon>
        <taxon>Pseudomonadati</taxon>
        <taxon>Pseudomonadota</taxon>
        <taxon>Gammaproteobacteria</taxon>
        <taxon>Vibrionales</taxon>
        <taxon>Vibrionaceae</taxon>
        <taxon>Vibrio</taxon>
        <taxon>Vibrio oreintalis group</taxon>
    </lineage>
</organism>
<dbReference type="Proteomes" id="UP001150001">
    <property type="component" value="Unassembled WGS sequence"/>
</dbReference>
<evidence type="ECO:0000313" key="5">
    <source>
        <dbReference type="Proteomes" id="UP001150001"/>
    </source>
</evidence>
<keyword evidence="1" id="KW-0472">Membrane</keyword>
<name>A0A178JGP7_9VIBR</name>
<dbReference type="InterPro" id="IPR021362">
    <property type="entry name" value="DUF2834"/>
</dbReference>
<sequence length="99" mass="10788">MSRFYLVLTVLGIVAPYAAFLPWLFTNGLNLPLLFEQAIANPISVMAWLDVVVAAVALIGFILVDGKQNHVKGRFVAIVGTLTAGVSFGLPLYLYLKHK</sequence>
<accession>A0A178JGP7</accession>
<dbReference type="OrthoDB" id="2619901at2"/>
<reference evidence="2" key="2">
    <citation type="submission" date="2022-11" db="EMBL/GenBank/DDBJ databases">
        <title>Role of the vibriolysin VemA secreted by the emergent pathogen Vibrio europaeus in the colonization of Manila clam mucus.</title>
        <authorList>
            <person name="Martinez C."/>
            <person name="Rodriguez S."/>
            <person name="Vences A."/>
            <person name="Barja J.L."/>
            <person name="Toranzo A.E."/>
            <person name="Dubert J."/>
        </authorList>
    </citation>
    <scope>NUCLEOTIDE SEQUENCE</scope>
    <source>
        <strain evidence="2">3454</strain>
    </source>
</reference>
<comment type="caution">
    <text evidence="3">The sequence shown here is derived from an EMBL/GenBank/DDBJ whole genome shotgun (WGS) entry which is preliminary data.</text>
</comment>
<dbReference type="RefSeq" id="WP_069666638.1">
    <property type="nucleotide sequence ID" value="NZ_JAPFIM010000026.1"/>
</dbReference>
<keyword evidence="5" id="KW-1185">Reference proteome</keyword>
<evidence type="ECO:0000313" key="2">
    <source>
        <dbReference type="EMBL" id="MDC5741550.1"/>
    </source>
</evidence>
<dbReference type="Proteomes" id="UP000094761">
    <property type="component" value="Unassembled WGS sequence"/>
</dbReference>
<feature type="transmembrane region" description="Helical" evidence="1">
    <location>
        <begin position="5"/>
        <end position="25"/>
    </location>
</feature>
<evidence type="ECO:0000313" key="3">
    <source>
        <dbReference type="EMBL" id="OAN00738.1"/>
    </source>
</evidence>
<dbReference type="GeneID" id="78075295"/>
<gene>
    <name evidence="3" type="ORF">AZ468_06320</name>
    <name evidence="2" type="ORF">OPW20_15870</name>
</gene>
<keyword evidence="1" id="KW-1133">Transmembrane helix</keyword>
<evidence type="ECO:0000256" key="1">
    <source>
        <dbReference type="SAM" id="Phobius"/>
    </source>
</evidence>
<feature type="transmembrane region" description="Helical" evidence="1">
    <location>
        <begin position="76"/>
        <end position="96"/>
    </location>
</feature>
<protein>
    <submittedName>
        <fullName evidence="2">DUF2834 domain-containing protein</fullName>
    </submittedName>
</protein>
<dbReference type="EMBL" id="JAPFIT010000018">
    <property type="protein sequence ID" value="MDC5741550.1"/>
    <property type="molecule type" value="Genomic_DNA"/>
</dbReference>
<keyword evidence="1" id="KW-0812">Transmembrane</keyword>
<feature type="transmembrane region" description="Helical" evidence="1">
    <location>
        <begin position="45"/>
        <end position="64"/>
    </location>
</feature>